<dbReference type="FunFam" id="3.30.420.10:FF:000006">
    <property type="entry name" value="Ribonuclease HII"/>
    <property type="match status" value="1"/>
</dbReference>
<feature type="binding site" evidence="14 15">
    <location>
        <position position="177"/>
    </location>
    <ligand>
        <name>a divalent metal cation</name>
        <dbReference type="ChEBI" id="CHEBI:60240"/>
    </ligand>
</feature>
<sequence>MMLKDEVAGSSVAAIRERVKALPEDSIPVWIEALNADKRKGVRAIGEQLQKKQMRLKAAIAKIHEHQAIERAARAQGYALISGIDEVGRGPLAGPVVAAAVILPETSAIAGIDDSKKISAKRRETLNAAIRDEALAIGIGVVDPETIDAMNILEATKLAMTNAVAQLVPRPDLLLIDALKLPSQIPVQAVVHGDARCYCIGAASIVAKVYRDHLMQEYARTYPEYGFERNMGYGTAAHIEAIQTCGPTPVHRRSFITHFVQE</sequence>
<dbReference type="CDD" id="cd07182">
    <property type="entry name" value="RNase_HII_bacteria_HII_like"/>
    <property type="match status" value="1"/>
</dbReference>
<dbReference type="InterPro" id="IPR012337">
    <property type="entry name" value="RNaseH-like_sf"/>
</dbReference>
<evidence type="ECO:0000256" key="15">
    <source>
        <dbReference type="PROSITE-ProRule" id="PRU01319"/>
    </source>
</evidence>
<dbReference type="Proteomes" id="UP000004754">
    <property type="component" value="Unassembled WGS sequence"/>
</dbReference>
<dbReference type="eggNOG" id="COG0164">
    <property type="taxonomic scope" value="Bacteria"/>
</dbReference>
<dbReference type="EC" id="3.1.26.4" evidence="6 14"/>
<dbReference type="NCBIfam" id="NF000595">
    <property type="entry name" value="PRK00015.1-3"/>
    <property type="match status" value="1"/>
</dbReference>
<comment type="catalytic activity">
    <reaction evidence="1 14 15 16">
        <text>Endonucleolytic cleavage to 5'-phosphomonoester.</text>
        <dbReference type="EC" id="3.1.26.4"/>
    </reaction>
</comment>
<dbReference type="GO" id="GO:0043137">
    <property type="term" value="P:DNA replication, removal of RNA primer"/>
    <property type="evidence" value="ECO:0007669"/>
    <property type="project" value="TreeGrafter"/>
</dbReference>
<evidence type="ECO:0000256" key="1">
    <source>
        <dbReference type="ARBA" id="ARBA00000077"/>
    </source>
</evidence>
<dbReference type="PROSITE" id="PS51975">
    <property type="entry name" value="RNASE_H_2"/>
    <property type="match status" value="1"/>
</dbReference>
<dbReference type="GO" id="GO:0005737">
    <property type="term" value="C:cytoplasm"/>
    <property type="evidence" value="ECO:0007669"/>
    <property type="project" value="UniProtKB-SubCell"/>
</dbReference>
<dbReference type="GO" id="GO:0004523">
    <property type="term" value="F:RNA-DNA hybrid ribonuclease activity"/>
    <property type="evidence" value="ECO:0007669"/>
    <property type="project" value="UniProtKB-UniRule"/>
</dbReference>
<organism evidence="18 19">
    <name type="scientific">Pseudoramibacter alactolyticus ATCC 23263</name>
    <dbReference type="NCBI Taxonomy" id="887929"/>
    <lineage>
        <taxon>Bacteria</taxon>
        <taxon>Bacillati</taxon>
        <taxon>Bacillota</taxon>
        <taxon>Clostridia</taxon>
        <taxon>Eubacteriales</taxon>
        <taxon>Eubacteriaceae</taxon>
        <taxon>Pseudoramibacter</taxon>
    </lineage>
</organism>
<evidence type="ECO:0000256" key="11">
    <source>
        <dbReference type="ARBA" id="ARBA00022759"/>
    </source>
</evidence>
<dbReference type="GO" id="GO:0032299">
    <property type="term" value="C:ribonuclease H2 complex"/>
    <property type="evidence" value="ECO:0007669"/>
    <property type="project" value="TreeGrafter"/>
</dbReference>
<comment type="similarity">
    <text evidence="5 14 16">Belongs to the RNase HII family.</text>
</comment>
<comment type="cofactor">
    <cofactor evidence="2">
        <name>Mg(2+)</name>
        <dbReference type="ChEBI" id="CHEBI:18420"/>
    </cofactor>
</comment>
<dbReference type="PANTHER" id="PTHR10954:SF18">
    <property type="entry name" value="RIBONUCLEASE HII"/>
    <property type="match status" value="1"/>
</dbReference>
<name>E6MEP5_9FIRM</name>
<evidence type="ECO:0000259" key="17">
    <source>
        <dbReference type="PROSITE" id="PS51975"/>
    </source>
</evidence>
<evidence type="ECO:0000256" key="13">
    <source>
        <dbReference type="ARBA" id="ARBA00023211"/>
    </source>
</evidence>
<dbReference type="RefSeq" id="WP_006597897.1">
    <property type="nucleotide sequence ID" value="NZ_GL622359.1"/>
</dbReference>
<keyword evidence="9 14" id="KW-0540">Nuclease</keyword>
<dbReference type="PANTHER" id="PTHR10954">
    <property type="entry name" value="RIBONUCLEASE H2 SUBUNIT A"/>
    <property type="match status" value="1"/>
</dbReference>
<accession>E6MEP5</accession>
<keyword evidence="19" id="KW-1185">Reference proteome</keyword>
<comment type="cofactor">
    <cofactor evidence="14 15">
        <name>Mn(2+)</name>
        <dbReference type="ChEBI" id="CHEBI:29035"/>
    </cofactor>
    <cofactor evidence="14 15">
        <name>Mg(2+)</name>
        <dbReference type="ChEBI" id="CHEBI:18420"/>
    </cofactor>
    <text evidence="14 15">Manganese or magnesium. Binds 1 divalent metal ion per monomer in the absence of substrate. May bind a second metal ion after substrate binding.</text>
</comment>
<dbReference type="GO" id="GO:0006298">
    <property type="term" value="P:mismatch repair"/>
    <property type="evidence" value="ECO:0007669"/>
    <property type="project" value="TreeGrafter"/>
</dbReference>
<dbReference type="GO" id="GO:0003723">
    <property type="term" value="F:RNA binding"/>
    <property type="evidence" value="ECO:0007669"/>
    <property type="project" value="UniProtKB-UniRule"/>
</dbReference>
<dbReference type="Gene3D" id="3.30.420.10">
    <property type="entry name" value="Ribonuclease H-like superfamily/Ribonuclease H"/>
    <property type="match status" value="1"/>
</dbReference>
<gene>
    <name evidence="14 18" type="primary">rnhB</name>
    <name evidence="18" type="ORF">HMP0721_0478</name>
</gene>
<evidence type="ECO:0000256" key="16">
    <source>
        <dbReference type="RuleBase" id="RU003515"/>
    </source>
</evidence>
<reference evidence="18 19" key="1">
    <citation type="submission" date="2010-12" db="EMBL/GenBank/DDBJ databases">
        <authorList>
            <person name="Muzny D."/>
            <person name="Qin X."/>
            <person name="Deng J."/>
            <person name="Jiang H."/>
            <person name="Liu Y."/>
            <person name="Qu J."/>
            <person name="Song X.-Z."/>
            <person name="Zhang L."/>
            <person name="Thornton R."/>
            <person name="Coyle M."/>
            <person name="Francisco L."/>
            <person name="Jackson L."/>
            <person name="Javaid M."/>
            <person name="Korchina V."/>
            <person name="Kovar C."/>
            <person name="Mata R."/>
            <person name="Mathew T."/>
            <person name="Ngo R."/>
            <person name="Nguyen L."/>
            <person name="Nguyen N."/>
            <person name="Okwuonu G."/>
            <person name="Ongeri F."/>
            <person name="Pham C."/>
            <person name="Simmons D."/>
            <person name="Wilczek-Boney K."/>
            <person name="Hale W."/>
            <person name="Jakkamsetti A."/>
            <person name="Pham P."/>
            <person name="Ruth R."/>
            <person name="San Lucas F."/>
            <person name="Warren J."/>
            <person name="Zhang J."/>
            <person name="Zhao Z."/>
            <person name="Zhou C."/>
            <person name="Zhu D."/>
            <person name="Lee S."/>
            <person name="Bess C."/>
            <person name="Blankenburg K."/>
            <person name="Forbes L."/>
            <person name="Fu Q."/>
            <person name="Gubbala S."/>
            <person name="Hirani K."/>
            <person name="Jayaseelan J.C."/>
            <person name="Lara F."/>
            <person name="Munidasa M."/>
            <person name="Palculict T."/>
            <person name="Patil S."/>
            <person name="Pu L.-L."/>
            <person name="Saada N."/>
            <person name="Tang L."/>
            <person name="Weissenberger G."/>
            <person name="Zhu Y."/>
            <person name="Hemphill L."/>
            <person name="Shang Y."/>
            <person name="Youmans B."/>
            <person name="Ayvaz T."/>
            <person name="Ross M."/>
            <person name="Santibanez J."/>
            <person name="Aqrawi P."/>
            <person name="Gross S."/>
            <person name="Joshi V."/>
            <person name="Fowler G."/>
            <person name="Nazareth L."/>
            <person name="Reid J."/>
            <person name="Worley K."/>
            <person name="Petrosino J."/>
            <person name="Highlander S."/>
            <person name="Gibbs R."/>
        </authorList>
    </citation>
    <scope>NUCLEOTIDE SEQUENCE [LARGE SCALE GENOMIC DNA]</scope>
    <source>
        <strain evidence="18 19">ATCC 23263</strain>
    </source>
</reference>
<evidence type="ECO:0000256" key="6">
    <source>
        <dbReference type="ARBA" id="ARBA00012180"/>
    </source>
</evidence>
<dbReference type="STRING" id="887929.HMP0721_0478"/>
<dbReference type="InterPro" id="IPR024567">
    <property type="entry name" value="RNase_HII/HIII_dom"/>
</dbReference>
<evidence type="ECO:0000256" key="12">
    <source>
        <dbReference type="ARBA" id="ARBA00022801"/>
    </source>
</evidence>
<feature type="binding site" evidence="14 15">
    <location>
        <position position="85"/>
    </location>
    <ligand>
        <name>a divalent metal cation</name>
        <dbReference type="ChEBI" id="CHEBI:60240"/>
    </ligand>
</feature>
<evidence type="ECO:0000256" key="14">
    <source>
        <dbReference type="HAMAP-Rule" id="MF_00052"/>
    </source>
</evidence>
<keyword evidence="11 14" id="KW-0255">Endonuclease</keyword>
<dbReference type="AlphaFoldDB" id="E6MEP5"/>
<evidence type="ECO:0000256" key="9">
    <source>
        <dbReference type="ARBA" id="ARBA00022722"/>
    </source>
</evidence>
<dbReference type="InterPro" id="IPR036397">
    <property type="entry name" value="RNaseH_sf"/>
</dbReference>
<dbReference type="EMBL" id="AEQN01000007">
    <property type="protein sequence ID" value="EFV02570.1"/>
    <property type="molecule type" value="Genomic_DNA"/>
</dbReference>
<evidence type="ECO:0000256" key="8">
    <source>
        <dbReference type="ARBA" id="ARBA00022490"/>
    </source>
</evidence>
<keyword evidence="12 14" id="KW-0378">Hydrolase</keyword>
<evidence type="ECO:0000256" key="10">
    <source>
        <dbReference type="ARBA" id="ARBA00022723"/>
    </source>
</evidence>
<dbReference type="SUPFAM" id="SSF53098">
    <property type="entry name" value="Ribonuclease H-like"/>
    <property type="match status" value="1"/>
</dbReference>
<evidence type="ECO:0000256" key="5">
    <source>
        <dbReference type="ARBA" id="ARBA00007383"/>
    </source>
</evidence>
<dbReference type="GO" id="GO:0030145">
    <property type="term" value="F:manganese ion binding"/>
    <property type="evidence" value="ECO:0007669"/>
    <property type="project" value="UniProtKB-UniRule"/>
</dbReference>
<comment type="caution">
    <text evidence="18">The sequence shown here is derived from an EMBL/GenBank/DDBJ whole genome shotgun (WGS) entry which is preliminary data.</text>
</comment>
<dbReference type="NCBIfam" id="NF000594">
    <property type="entry name" value="PRK00015.1-1"/>
    <property type="match status" value="1"/>
</dbReference>
<keyword evidence="8 14" id="KW-0963">Cytoplasm</keyword>
<dbReference type="InterPro" id="IPR022898">
    <property type="entry name" value="RNase_HII"/>
</dbReference>
<evidence type="ECO:0000313" key="19">
    <source>
        <dbReference type="Proteomes" id="UP000004754"/>
    </source>
</evidence>
<dbReference type="Pfam" id="PF01351">
    <property type="entry name" value="RNase_HII"/>
    <property type="match status" value="1"/>
</dbReference>
<keyword evidence="10 14" id="KW-0479">Metal-binding</keyword>
<evidence type="ECO:0000256" key="7">
    <source>
        <dbReference type="ARBA" id="ARBA00019179"/>
    </source>
</evidence>
<dbReference type="InterPro" id="IPR001352">
    <property type="entry name" value="RNase_HII/HIII"/>
</dbReference>
<evidence type="ECO:0000256" key="4">
    <source>
        <dbReference type="ARBA" id="ARBA00004496"/>
    </source>
</evidence>
<keyword evidence="13 14" id="KW-0464">Manganese</keyword>
<feature type="domain" description="RNase H type-2" evidence="17">
    <location>
        <begin position="79"/>
        <end position="262"/>
    </location>
</feature>
<comment type="subcellular location">
    <subcellularLocation>
        <location evidence="4 14">Cytoplasm</location>
    </subcellularLocation>
</comment>
<protein>
    <recommendedName>
        <fullName evidence="7 14">Ribonuclease HII</fullName>
        <shortName evidence="14">RNase HII</shortName>
        <ecNumber evidence="6 14">3.1.26.4</ecNumber>
    </recommendedName>
</protein>
<evidence type="ECO:0000256" key="2">
    <source>
        <dbReference type="ARBA" id="ARBA00001946"/>
    </source>
</evidence>
<comment type="function">
    <text evidence="3 14 16">Endonuclease that specifically degrades the RNA of RNA-DNA hybrids.</text>
</comment>
<dbReference type="HOGENOM" id="CLU_036532_2_1_9"/>
<feature type="binding site" evidence="14 15">
    <location>
        <position position="86"/>
    </location>
    <ligand>
        <name>a divalent metal cation</name>
        <dbReference type="ChEBI" id="CHEBI:60240"/>
    </ligand>
</feature>
<dbReference type="HAMAP" id="MF_00052_B">
    <property type="entry name" value="RNase_HII_B"/>
    <property type="match status" value="1"/>
</dbReference>
<proteinExistence type="inferred from homology"/>
<evidence type="ECO:0000256" key="3">
    <source>
        <dbReference type="ARBA" id="ARBA00004065"/>
    </source>
</evidence>
<evidence type="ECO:0000313" key="18">
    <source>
        <dbReference type="EMBL" id="EFV02570.1"/>
    </source>
</evidence>